<feature type="transmembrane region" description="Helical" evidence="1">
    <location>
        <begin position="91"/>
        <end position="112"/>
    </location>
</feature>
<accession>A0ABP2X2M1</accession>
<dbReference type="EMBL" id="ATLC01000054">
    <property type="protein sequence ID" value="EPJ27551.1"/>
    <property type="molecule type" value="Genomic_DNA"/>
</dbReference>
<dbReference type="RefSeq" id="WP_006343181.1">
    <property type="nucleotide sequence ID" value="NZ_KE356190.1"/>
</dbReference>
<keyword evidence="3" id="KW-1185">Reference proteome</keyword>
<keyword evidence="1" id="KW-0812">Transmembrane</keyword>
<evidence type="ECO:0000313" key="2">
    <source>
        <dbReference type="EMBL" id="EPJ27551.1"/>
    </source>
</evidence>
<protein>
    <submittedName>
        <fullName evidence="2">Exported protein</fullName>
    </submittedName>
</protein>
<gene>
    <name evidence="2" type="ORF">CP99DC5_0957</name>
</gene>
<proteinExistence type="predicted"/>
<evidence type="ECO:0000256" key="1">
    <source>
        <dbReference type="SAM" id="Phobius"/>
    </source>
</evidence>
<feature type="transmembrane region" description="Helical" evidence="1">
    <location>
        <begin position="118"/>
        <end position="139"/>
    </location>
</feature>
<comment type="caution">
    <text evidence="2">The sequence shown here is derived from an EMBL/GenBank/DDBJ whole genome shotgun (WGS) entry which is preliminary data.</text>
</comment>
<evidence type="ECO:0000313" key="3">
    <source>
        <dbReference type="Proteomes" id="UP000014627"/>
    </source>
</evidence>
<organism evidence="2 3">
    <name type="scientific">Chlamydia psittaci 99DC5</name>
    <dbReference type="NCBI Taxonomy" id="1112251"/>
    <lineage>
        <taxon>Bacteria</taxon>
        <taxon>Pseudomonadati</taxon>
        <taxon>Chlamydiota</taxon>
        <taxon>Chlamydiia</taxon>
        <taxon>Chlamydiales</taxon>
        <taxon>Chlamydiaceae</taxon>
        <taxon>Chlamydia/Chlamydophila group</taxon>
        <taxon>Chlamydia</taxon>
    </lineage>
</organism>
<dbReference type="Proteomes" id="UP000014627">
    <property type="component" value="Unassembled WGS sequence"/>
</dbReference>
<keyword evidence="1" id="KW-1133">Transmembrane helix</keyword>
<keyword evidence="1" id="KW-0472">Membrane</keyword>
<dbReference type="GeneID" id="12242962"/>
<name>A0ABP2X2M1_CHLPS</name>
<reference evidence="2 3" key="1">
    <citation type="submission" date="2013-04" db="EMBL/GenBank/DDBJ databases">
        <title>Genome sequence of Chlamydia psittaci 99DC5.</title>
        <authorList>
            <person name="Huot-Creasy H."/>
            <person name="McCracken C.L."/>
            <person name="Humphries M."/>
            <person name="Sachse K."/>
            <person name="Laroucau K."/>
            <person name="Bavoil P."/>
            <person name="Myers G.S."/>
        </authorList>
    </citation>
    <scope>NUCLEOTIDE SEQUENCE [LARGE SCALE GENOMIC DNA]</scope>
    <source>
        <strain evidence="2 3">99DC5</strain>
    </source>
</reference>
<sequence length="160" mass="17201">MSSTAVLGPKGPFSSPFECSLYSTNLEINLLGSIPIVGIYIGAKRIAAVAQYNKMFGSKTGVSQVIVKDFGDGSYKVQDVLSYKTGHYFRGIVECLGLGVVLIILEFAIAVFKVVISFAVMLILLLSLVVVKLGVITCLSPDDVVNITRVFNKNQTDLSC</sequence>